<evidence type="ECO:0000256" key="1">
    <source>
        <dbReference type="ARBA" id="ARBA00023002"/>
    </source>
</evidence>
<dbReference type="InterPro" id="IPR036291">
    <property type="entry name" value="NAD(P)-bd_dom_sf"/>
</dbReference>
<dbReference type="SUPFAM" id="SSF51735">
    <property type="entry name" value="NAD(P)-binding Rossmann-fold domains"/>
    <property type="match status" value="1"/>
</dbReference>
<comment type="caution">
    <text evidence="2">The sequence shown here is derived from an EMBL/GenBank/DDBJ whole genome shotgun (WGS) entry which is preliminary data.</text>
</comment>
<dbReference type="PANTHER" id="PTHR43899:SF4">
    <property type="entry name" value="17 BETA-HYDROXYSTEROID DEHYDROGENASE TYPE 3"/>
    <property type="match status" value="1"/>
</dbReference>
<name>A0ABQ5VZ55_9HYPH</name>
<dbReference type="InterPro" id="IPR051019">
    <property type="entry name" value="VLCFA-Steroid_DH"/>
</dbReference>
<gene>
    <name evidence="2" type="ORF">GCM10010862_01020</name>
</gene>
<dbReference type="InterPro" id="IPR002347">
    <property type="entry name" value="SDR_fam"/>
</dbReference>
<proteinExistence type="predicted"/>
<evidence type="ECO:0000313" key="2">
    <source>
        <dbReference type="EMBL" id="GLQ52844.1"/>
    </source>
</evidence>
<dbReference type="PANTHER" id="PTHR43899">
    <property type="entry name" value="RH59310P"/>
    <property type="match status" value="1"/>
</dbReference>
<sequence length="193" mass="20068">MQDCWETRHAKIDAGRFGPWAVVTGASSGIGREAASQIAANGINLVLVSRRREVLASLGEELAARHGIAFRVIEADLSQSGAEKAVIEGTGDIDAGLLFSSAGTGQPGAFLAFKSEQLREIVHLNGLSHLLLTHHFSQRFARRGRGGTLLVSALGADSGIPFHAVPAAAKGLVNTLGRSLHPNSSGRASGLAC</sequence>
<evidence type="ECO:0000313" key="3">
    <source>
        <dbReference type="Proteomes" id="UP001156691"/>
    </source>
</evidence>
<dbReference type="EMBL" id="BSNS01000001">
    <property type="protein sequence ID" value="GLQ52844.1"/>
    <property type="molecule type" value="Genomic_DNA"/>
</dbReference>
<keyword evidence="1" id="KW-0560">Oxidoreductase</keyword>
<protein>
    <recommendedName>
        <fullName evidence="4">SDR family NAD(P)-dependent oxidoreductase</fullName>
    </recommendedName>
</protein>
<reference evidence="3" key="1">
    <citation type="journal article" date="2019" name="Int. J. Syst. Evol. Microbiol.">
        <title>The Global Catalogue of Microorganisms (GCM) 10K type strain sequencing project: providing services to taxonomists for standard genome sequencing and annotation.</title>
        <authorList>
            <consortium name="The Broad Institute Genomics Platform"/>
            <consortium name="The Broad Institute Genome Sequencing Center for Infectious Disease"/>
            <person name="Wu L."/>
            <person name="Ma J."/>
        </authorList>
    </citation>
    <scope>NUCLEOTIDE SEQUENCE [LARGE SCALE GENOMIC DNA]</scope>
    <source>
        <strain evidence="3">NBRC 112416</strain>
    </source>
</reference>
<dbReference type="Gene3D" id="3.40.50.720">
    <property type="entry name" value="NAD(P)-binding Rossmann-like Domain"/>
    <property type="match status" value="1"/>
</dbReference>
<organism evidence="2 3">
    <name type="scientific">Devosia nitrariae</name>
    <dbReference type="NCBI Taxonomy" id="2071872"/>
    <lineage>
        <taxon>Bacteria</taxon>
        <taxon>Pseudomonadati</taxon>
        <taxon>Pseudomonadota</taxon>
        <taxon>Alphaproteobacteria</taxon>
        <taxon>Hyphomicrobiales</taxon>
        <taxon>Devosiaceae</taxon>
        <taxon>Devosia</taxon>
    </lineage>
</organism>
<keyword evidence="3" id="KW-1185">Reference proteome</keyword>
<accession>A0ABQ5VZ55</accession>
<dbReference type="Proteomes" id="UP001156691">
    <property type="component" value="Unassembled WGS sequence"/>
</dbReference>
<dbReference type="Pfam" id="PF00106">
    <property type="entry name" value="adh_short"/>
    <property type="match status" value="1"/>
</dbReference>
<dbReference type="RefSeq" id="WP_284338311.1">
    <property type="nucleotide sequence ID" value="NZ_BSNS01000001.1"/>
</dbReference>
<evidence type="ECO:0008006" key="4">
    <source>
        <dbReference type="Google" id="ProtNLM"/>
    </source>
</evidence>
<dbReference type="PRINTS" id="PR00081">
    <property type="entry name" value="GDHRDH"/>
</dbReference>